<organism evidence="2 3">
    <name type="scientific">Cardamine amara subsp. amara</name>
    <dbReference type="NCBI Taxonomy" id="228776"/>
    <lineage>
        <taxon>Eukaryota</taxon>
        <taxon>Viridiplantae</taxon>
        <taxon>Streptophyta</taxon>
        <taxon>Embryophyta</taxon>
        <taxon>Tracheophyta</taxon>
        <taxon>Spermatophyta</taxon>
        <taxon>Magnoliopsida</taxon>
        <taxon>eudicotyledons</taxon>
        <taxon>Gunneridae</taxon>
        <taxon>Pentapetalae</taxon>
        <taxon>rosids</taxon>
        <taxon>malvids</taxon>
        <taxon>Brassicales</taxon>
        <taxon>Brassicaceae</taxon>
        <taxon>Cardamineae</taxon>
        <taxon>Cardamine</taxon>
    </lineage>
</organism>
<feature type="domain" description="Reverse transcriptase Ty1/copia-type" evidence="1">
    <location>
        <begin position="2"/>
        <end position="96"/>
    </location>
</feature>
<accession>A0ABD1C505</accession>
<evidence type="ECO:0000313" key="2">
    <source>
        <dbReference type="EMBL" id="KAL1224549.1"/>
    </source>
</evidence>
<reference evidence="2 3" key="1">
    <citation type="submission" date="2024-04" db="EMBL/GenBank/DDBJ databases">
        <title>Genome assembly C_amara_ONT_v2.</title>
        <authorList>
            <person name="Yant L."/>
            <person name="Moore C."/>
            <person name="Slenker M."/>
        </authorList>
    </citation>
    <scope>NUCLEOTIDE SEQUENCE [LARGE SCALE GENOMIC DNA]</scope>
    <source>
        <tissue evidence="2">Leaf</tissue>
    </source>
</reference>
<dbReference type="InterPro" id="IPR013103">
    <property type="entry name" value="RVT_2"/>
</dbReference>
<dbReference type="InterPro" id="IPR043502">
    <property type="entry name" value="DNA/RNA_pol_sf"/>
</dbReference>
<comment type="caution">
    <text evidence="2">The sequence shown here is derived from an EMBL/GenBank/DDBJ whole genome shotgun (WGS) entry which is preliminary data.</text>
</comment>
<dbReference type="EMBL" id="JBANAX010000051">
    <property type="protein sequence ID" value="KAL1224549.1"/>
    <property type="molecule type" value="Genomic_DNA"/>
</dbReference>
<name>A0ABD1C505_CARAN</name>
<keyword evidence="3" id="KW-1185">Reference proteome</keyword>
<protein>
    <submittedName>
        <fullName evidence="2">Retrovirus-related Pol polyprotein from transposon RE2</fullName>
    </submittedName>
</protein>
<dbReference type="Proteomes" id="UP001558713">
    <property type="component" value="Unassembled WGS sequence"/>
</dbReference>
<dbReference type="SUPFAM" id="SSF56672">
    <property type="entry name" value="DNA/RNA polymerases"/>
    <property type="match status" value="1"/>
</dbReference>
<dbReference type="AlphaFoldDB" id="A0ABD1C505"/>
<evidence type="ECO:0000313" key="3">
    <source>
        <dbReference type="Proteomes" id="UP001558713"/>
    </source>
</evidence>
<gene>
    <name evidence="2" type="ORF">V5N11_020196</name>
</gene>
<evidence type="ECO:0000259" key="1">
    <source>
        <dbReference type="Pfam" id="PF07727"/>
    </source>
</evidence>
<dbReference type="Pfam" id="PF07727">
    <property type="entry name" value="RVT_2"/>
    <property type="match status" value="1"/>
</dbReference>
<proteinExistence type="predicted"/>
<sequence length="98" mass="11412">MSTIRIVLGVASAKNWELHQMNVHNAFLHGDLEEEVYMQLPPGFRTDNPNQVCRLKKLLYGLKQAPRCWFSKLRSALVDYGFTQSYQNYSMFSLQKGR</sequence>